<feature type="compositionally biased region" description="Basic and acidic residues" evidence="3">
    <location>
        <begin position="125"/>
        <end position="138"/>
    </location>
</feature>
<organism evidence="5 6">
    <name type="scientific">Clavelina lepadiformis</name>
    <name type="common">Light-bulb sea squirt</name>
    <name type="synonym">Ascidia lepadiformis</name>
    <dbReference type="NCBI Taxonomy" id="159417"/>
    <lineage>
        <taxon>Eukaryota</taxon>
        <taxon>Metazoa</taxon>
        <taxon>Chordata</taxon>
        <taxon>Tunicata</taxon>
        <taxon>Ascidiacea</taxon>
        <taxon>Aplousobranchia</taxon>
        <taxon>Clavelinidae</taxon>
        <taxon>Clavelina</taxon>
    </lineage>
</organism>
<dbReference type="Gene3D" id="1.10.238.10">
    <property type="entry name" value="EF-hand"/>
    <property type="match status" value="1"/>
</dbReference>
<dbReference type="InterPro" id="IPR018247">
    <property type="entry name" value="EF_Hand_1_Ca_BS"/>
</dbReference>
<feature type="compositionally biased region" description="Polar residues" evidence="3">
    <location>
        <begin position="75"/>
        <end position="84"/>
    </location>
</feature>
<reference evidence="5 6" key="1">
    <citation type="submission" date="2024-02" db="EMBL/GenBank/DDBJ databases">
        <authorList>
            <person name="Daric V."/>
            <person name="Darras S."/>
        </authorList>
    </citation>
    <scope>NUCLEOTIDE SEQUENCE [LARGE SCALE GENOMIC DNA]</scope>
</reference>
<dbReference type="CDD" id="cd00051">
    <property type="entry name" value="EFh"/>
    <property type="match status" value="2"/>
</dbReference>
<protein>
    <recommendedName>
        <fullName evidence="4">EF-hand domain-containing protein</fullName>
    </recommendedName>
</protein>
<dbReference type="SMART" id="SM00054">
    <property type="entry name" value="EFh"/>
    <property type="match status" value="4"/>
</dbReference>
<feature type="compositionally biased region" description="Basic and acidic residues" evidence="3">
    <location>
        <begin position="419"/>
        <end position="436"/>
    </location>
</feature>
<keyword evidence="2" id="KW-0106">Calcium</keyword>
<feature type="compositionally biased region" description="Basic and acidic residues" evidence="3">
    <location>
        <begin position="46"/>
        <end position="57"/>
    </location>
</feature>
<name>A0ABP0EY79_CLALP</name>
<feature type="compositionally biased region" description="Polar residues" evidence="3">
    <location>
        <begin position="301"/>
        <end position="310"/>
    </location>
</feature>
<feature type="compositionally biased region" description="Basic and acidic residues" evidence="3">
    <location>
        <begin position="241"/>
        <end position="258"/>
    </location>
</feature>
<gene>
    <name evidence="5" type="ORF">CVLEPA_LOCUS610</name>
</gene>
<accession>A0ABP0EY79</accession>
<feature type="compositionally biased region" description="Polar residues" evidence="3">
    <location>
        <begin position="267"/>
        <end position="282"/>
    </location>
</feature>
<feature type="domain" description="EF-hand" evidence="4">
    <location>
        <begin position="630"/>
        <end position="662"/>
    </location>
</feature>
<feature type="domain" description="EF-hand" evidence="4">
    <location>
        <begin position="520"/>
        <end position="555"/>
    </location>
</feature>
<keyword evidence="1" id="KW-0677">Repeat</keyword>
<dbReference type="InterPro" id="IPR011992">
    <property type="entry name" value="EF-hand-dom_pair"/>
</dbReference>
<evidence type="ECO:0000256" key="3">
    <source>
        <dbReference type="SAM" id="MobiDB-lite"/>
    </source>
</evidence>
<evidence type="ECO:0000256" key="2">
    <source>
        <dbReference type="ARBA" id="ARBA00022837"/>
    </source>
</evidence>
<feature type="region of interest" description="Disordered" evidence="3">
    <location>
        <begin position="345"/>
        <end position="458"/>
    </location>
</feature>
<evidence type="ECO:0000313" key="6">
    <source>
        <dbReference type="Proteomes" id="UP001642483"/>
    </source>
</evidence>
<dbReference type="InterPro" id="IPR050230">
    <property type="entry name" value="CALM/Myosin/TropC-like"/>
</dbReference>
<feature type="domain" description="EF-hand" evidence="4">
    <location>
        <begin position="593"/>
        <end position="628"/>
    </location>
</feature>
<evidence type="ECO:0000256" key="1">
    <source>
        <dbReference type="ARBA" id="ARBA00022737"/>
    </source>
</evidence>
<keyword evidence="6" id="KW-1185">Reference proteome</keyword>
<feature type="region of interest" description="Disordered" evidence="3">
    <location>
        <begin position="226"/>
        <end position="316"/>
    </location>
</feature>
<feature type="region of interest" description="Disordered" evidence="3">
    <location>
        <begin position="171"/>
        <end position="190"/>
    </location>
</feature>
<dbReference type="EMBL" id="CAWYQH010000001">
    <property type="protein sequence ID" value="CAK8671556.1"/>
    <property type="molecule type" value="Genomic_DNA"/>
</dbReference>
<feature type="compositionally biased region" description="Polar residues" evidence="3">
    <location>
        <begin position="139"/>
        <end position="154"/>
    </location>
</feature>
<dbReference type="InterPro" id="IPR002048">
    <property type="entry name" value="EF_hand_dom"/>
</dbReference>
<comment type="caution">
    <text evidence="5">The sequence shown here is derived from an EMBL/GenBank/DDBJ whole genome shotgun (WGS) entry which is preliminary data.</text>
</comment>
<feature type="domain" description="EF-hand" evidence="4">
    <location>
        <begin position="556"/>
        <end position="591"/>
    </location>
</feature>
<dbReference type="Proteomes" id="UP001642483">
    <property type="component" value="Unassembled WGS sequence"/>
</dbReference>
<feature type="compositionally biased region" description="Low complexity" evidence="3">
    <location>
        <begin position="373"/>
        <end position="386"/>
    </location>
</feature>
<feature type="compositionally biased region" description="Low complexity" evidence="3">
    <location>
        <begin position="444"/>
        <end position="453"/>
    </location>
</feature>
<evidence type="ECO:0000259" key="4">
    <source>
        <dbReference type="PROSITE" id="PS50222"/>
    </source>
</evidence>
<feature type="compositionally biased region" description="Basic and acidic residues" evidence="3">
    <location>
        <begin position="345"/>
        <end position="359"/>
    </location>
</feature>
<sequence>MPRANSGESKKVNAESSASIKRKAWKNASSNRPSEKDSLLTNDNGEDLHLSSFESRKGSLSLNNSSSDRGPATSPKKNGSSRLQVPSREPEAGKRSGFYFTSPSTDEGIVTDVQEADESSAQRSPKTDESYSEKERLTSAENGWSAITSANNDSPPIRVSRGHNDQYLFLNHEASQYQEGTKPLYEESSLGENEIMKRPLLYQNAQEDISNSVGINSRESERFMAANYRGVSSSKKKQTCKQKEQAKSDATDNQERAQFDSNNSSNHQPQPNMKKSQQALRHNSSRPHAALQSEKQRKNQAKGSSKPSENINDDEPVIVYSRSPDELHSSKSRLPALFVHNDKDVTSVAENRNHPDTKQLTRHRPYLEKYFPNASSVSTVSQNQSTRPKNGTLSKDAGCSQDEPTVQNSSKSRRKKYEKQHPSIDDSVSRESRDSTIELGSPENSTRTNSTRTLSARSPLVGALSSTVVATATGSVIPKNNMSSKEKQKNLTERLMTVGPSDQQRVQRIVKDITCEMGDDRITQYKEAFAKFDKDQSGIISSKQLRALLRTLGHNPTDTELPELINQVDVDENGKIDFNEFIITVEYFDKANNENEDLINIFRVFDPNGKGSINVAELRYIWNNYLQEIAPDDSFEEMIRVIDSDGDGEINRVELLEILSTR</sequence>
<feature type="compositionally biased region" description="Polar residues" evidence="3">
    <location>
        <begin position="58"/>
        <end position="68"/>
    </location>
</feature>
<evidence type="ECO:0000313" key="5">
    <source>
        <dbReference type="EMBL" id="CAK8671556.1"/>
    </source>
</evidence>
<dbReference type="PANTHER" id="PTHR23048">
    <property type="entry name" value="MYOSIN LIGHT CHAIN 1, 3"/>
    <property type="match status" value="1"/>
</dbReference>
<dbReference type="SUPFAM" id="SSF47473">
    <property type="entry name" value="EF-hand"/>
    <property type="match status" value="1"/>
</dbReference>
<proteinExistence type="predicted"/>
<dbReference type="PANTHER" id="PTHR23048:SF59">
    <property type="entry name" value="EF-HAND SUPERFAMILY PROTEIN"/>
    <property type="match status" value="1"/>
</dbReference>
<dbReference type="PROSITE" id="PS50222">
    <property type="entry name" value="EF_HAND_2"/>
    <property type="match status" value="4"/>
</dbReference>
<feature type="region of interest" description="Disordered" evidence="3">
    <location>
        <begin position="1"/>
        <end position="164"/>
    </location>
</feature>
<dbReference type="PROSITE" id="PS00018">
    <property type="entry name" value="EF_HAND_1"/>
    <property type="match status" value="2"/>
</dbReference>
<dbReference type="Pfam" id="PF13499">
    <property type="entry name" value="EF-hand_7"/>
    <property type="match status" value="2"/>
</dbReference>